<protein>
    <recommendedName>
        <fullName evidence="2">Aminotransferase class I/classII large domain-containing protein</fullName>
    </recommendedName>
</protein>
<dbReference type="OrthoDB" id="7042322at2759"/>
<dbReference type="GO" id="GO:0006520">
    <property type="term" value="P:amino acid metabolic process"/>
    <property type="evidence" value="ECO:0007669"/>
    <property type="project" value="TreeGrafter"/>
</dbReference>
<dbReference type="Gene3D" id="3.40.640.10">
    <property type="entry name" value="Type I PLP-dependent aspartate aminotransferase-like (Major domain)"/>
    <property type="match status" value="1"/>
</dbReference>
<gene>
    <name evidence="3" type="ORF">CBYS24578_00017503</name>
</gene>
<dbReference type="InterPro" id="IPR004839">
    <property type="entry name" value="Aminotransferase_I/II_large"/>
</dbReference>
<sequence>MQNNSGDHGQLFNDETVMPRGIRPPLNNLVQAFHSSSLASSTAQAQPLKQSHLESSECDQAAGEFHLSSRGAYNSCFRDVWGPREKLALGTWSETNPDGRVLLRLAENNLVHPEVAAFIQKQFKILPLDHLTYNTGPRGSFRLRHALSRYFEQEFNSFLPVTPDDLFMTAGLTGAIDSLVFAICNPGDGILVPEPFYNGFKIDITHRSDAHIVGVSYDDLEGDSSLEDVFDAAMTKKALNAALVKAHSRGIKPRAVLISNPHNPLGRCYPLETIQAFMTFCNENNLHFISDEIYAKSVFENPALDAQFTSALSLDWKSLISPNQFHVLYSASKDFCANGLRLGVVYSKNEGLFRSMSSIGAFSWTPHLVQDIWASMLEDEGWRTELHKKNKSLMAENYGVITDFMQQHDIPYCEMNAGLYLWVDCRRFLVPMEQRTRADLGSLRVGGPNDDVFKQREARFVDICIESGVLISPGTIYQARDYGWFRITFTAVRPMLEEGLRRFAKVLESQEVSHWNKAS</sequence>
<proteinExistence type="predicted"/>
<evidence type="ECO:0000259" key="2">
    <source>
        <dbReference type="Pfam" id="PF00155"/>
    </source>
</evidence>
<keyword evidence="4" id="KW-1185">Reference proteome</keyword>
<dbReference type="InterPro" id="IPR015421">
    <property type="entry name" value="PyrdxlP-dep_Trfase_major"/>
</dbReference>
<dbReference type="InterPro" id="IPR015422">
    <property type="entry name" value="PyrdxlP-dep_Trfase_small"/>
</dbReference>
<dbReference type="SUPFAM" id="SSF53383">
    <property type="entry name" value="PLP-dependent transferases"/>
    <property type="match status" value="1"/>
</dbReference>
<name>A0A9N9UBW8_9HYPO</name>
<dbReference type="Pfam" id="PF00155">
    <property type="entry name" value="Aminotran_1_2"/>
    <property type="match status" value="1"/>
</dbReference>
<dbReference type="GO" id="GO:0008483">
    <property type="term" value="F:transaminase activity"/>
    <property type="evidence" value="ECO:0007669"/>
    <property type="project" value="TreeGrafter"/>
</dbReference>
<dbReference type="GO" id="GO:0030170">
    <property type="term" value="F:pyridoxal phosphate binding"/>
    <property type="evidence" value="ECO:0007669"/>
    <property type="project" value="InterPro"/>
</dbReference>
<dbReference type="PRINTS" id="PR00753">
    <property type="entry name" value="ACCSYNTHASE"/>
</dbReference>
<reference evidence="3" key="1">
    <citation type="submission" date="2021-10" db="EMBL/GenBank/DDBJ databases">
        <authorList>
            <person name="Piombo E."/>
        </authorList>
    </citation>
    <scope>NUCLEOTIDE SEQUENCE</scope>
</reference>
<dbReference type="Gene3D" id="3.90.1150.10">
    <property type="entry name" value="Aspartate Aminotransferase, domain 1"/>
    <property type="match status" value="1"/>
</dbReference>
<dbReference type="Proteomes" id="UP000754883">
    <property type="component" value="Unassembled WGS sequence"/>
</dbReference>
<accession>A0A9N9UBW8</accession>
<dbReference type="PANTHER" id="PTHR43795">
    <property type="entry name" value="BIFUNCTIONAL ASPARTATE AMINOTRANSFERASE AND GLUTAMATE/ASPARTATE-PREPHENATE AMINOTRANSFERASE-RELATED"/>
    <property type="match status" value="1"/>
</dbReference>
<keyword evidence="1" id="KW-0663">Pyridoxal phosphate</keyword>
<organism evidence="3 4">
    <name type="scientific">Clonostachys byssicola</name>
    <dbReference type="NCBI Taxonomy" id="160290"/>
    <lineage>
        <taxon>Eukaryota</taxon>
        <taxon>Fungi</taxon>
        <taxon>Dikarya</taxon>
        <taxon>Ascomycota</taxon>
        <taxon>Pezizomycotina</taxon>
        <taxon>Sordariomycetes</taxon>
        <taxon>Hypocreomycetidae</taxon>
        <taxon>Hypocreales</taxon>
        <taxon>Bionectriaceae</taxon>
        <taxon>Clonostachys</taxon>
    </lineage>
</organism>
<dbReference type="CDD" id="cd00609">
    <property type="entry name" value="AAT_like"/>
    <property type="match status" value="1"/>
</dbReference>
<dbReference type="InterPro" id="IPR015424">
    <property type="entry name" value="PyrdxlP-dep_Trfase"/>
</dbReference>
<evidence type="ECO:0000313" key="3">
    <source>
        <dbReference type="EMBL" id="CAG9982673.1"/>
    </source>
</evidence>
<dbReference type="EMBL" id="CABFNO020001343">
    <property type="protein sequence ID" value="CAG9982673.1"/>
    <property type="molecule type" value="Genomic_DNA"/>
</dbReference>
<comment type="caution">
    <text evidence="3">The sequence shown here is derived from an EMBL/GenBank/DDBJ whole genome shotgun (WGS) entry which is preliminary data.</text>
</comment>
<dbReference type="InterPro" id="IPR050478">
    <property type="entry name" value="Ethylene_sulfur-biosynth"/>
</dbReference>
<evidence type="ECO:0000256" key="1">
    <source>
        <dbReference type="ARBA" id="ARBA00022898"/>
    </source>
</evidence>
<feature type="domain" description="Aminotransferase class I/classII large" evidence="2">
    <location>
        <begin position="103"/>
        <end position="499"/>
    </location>
</feature>
<evidence type="ECO:0000313" key="4">
    <source>
        <dbReference type="Proteomes" id="UP000754883"/>
    </source>
</evidence>
<dbReference type="PANTHER" id="PTHR43795:SF39">
    <property type="entry name" value="AMINOTRANSFERASE CLASS I_CLASSII DOMAIN-CONTAINING PROTEIN"/>
    <property type="match status" value="1"/>
</dbReference>
<dbReference type="AlphaFoldDB" id="A0A9N9UBW8"/>